<evidence type="ECO:0000256" key="2">
    <source>
        <dbReference type="ARBA" id="ARBA00022801"/>
    </source>
</evidence>
<keyword evidence="5" id="KW-1185">Reference proteome</keyword>
<feature type="domain" description="Asparaginase/glutaminase C-terminal" evidence="3">
    <location>
        <begin position="1"/>
        <end position="84"/>
    </location>
</feature>
<dbReference type="GO" id="GO:0009066">
    <property type="term" value="P:aspartate family amino acid metabolic process"/>
    <property type="evidence" value="ECO:0007669"/>
    <property type="project" value="UniProtKB-ARBA"/>
</dbReference>
<dbReference type="PIRSF" id="PIRSF500176">
    <property type="entry name" value="L_ASNase"/>
    <property type="match status" value="1"/>
</dbReference>
<evidence type="ECO:0000313" key="4">
    <source>
        <dbReference type="EMBL" id="KAG8222019.1"/>
    </source>
</evidence>
<reference evidence="4" key="2">
    <citation type="submission" date="2017-10" db="EMBL/GenBank/DDBJ databases">
        <title>Ladona fulva Genome sequencing and assembly.</title>
        <authorList>
            <person name="Murali S."/>
            <person name="Richards S."/>
            <person name="Bandaranaike D."/>
            <person name="Bellair M."/>
            <person name="Blankenburg K."/>
            <person name="Chao H."/>
            <person name="Dinh H."/>
            <person name="Doddapaneni H."/>
            <person name="Dugan-Rocha S."/>
            <person name="Elkadiri S."/>
            <person name="Gnanaolivu R."/>
            <person name="Hernandez B."/>
            <person name="Skinner E."/>
            <person name="Javaid M."/>
            <person name="Lee S."/>
            <person name="Li M."/>
            <person name="Ming W."/>
            <person name="Munidasa M."/>
            <person name="Muniz J."/>
            <person name="Nguyen L."/>
            <person name="Hughes D."/>
            <person name="Osuji N."/>
            <person name="Pu L.-L."/>
            <person name="Puazo M."/>
            <person name="Qu C."/>
            <person name="Quiroz J."/>
            <person name="Raj R."/>
            <person name="Weissenberger G."/>
            <person name="Xin Y."/>
            <person name="Zou X."/>
            <person name="Han Y."/>
            <person name="Worley K."/>
            <person name="Muzny D."/>
            <person name="Gibbs R."/>
        </authorList>
    </citation>
    <scope>NUCLEOTIDE SEQUENCE</scope>
    <source>
        <strain evidence="4">Sampled in the wild</strain>
    </source>
</reference>
<feature type="non-terminal residue" evidence="4">
    <location>
        <position position="92"/>
    </location>
</feature>
<sequence>MQGVVLQSYGTGNIPSNRPELKEEIKSAIDRGVIVLNCLQCLRGTVSSTYATGKFLLDLGVIPGADMTPEAALAKLAYVLSKDEWNLDKKKK</sequence>
<dbReference type="PANTHER" id="PTHR11707">
    <property type="entry name" value="L-ASPARAGINASE"/>
    <property type="match status" value="1"/>
</dbReference>
<comment type="caution">
    <text evidence="4">The sequence shown here is derived from an EMBL/GenBank/DDBJ whole genome shotgun (WGS) entry which is preliminary data.</text>
</comment>
<dbReference type="Proteomes" id="UP000792457">
    <property type="component" value="Unassembled WGS sequence"/>
</dbReference>
<dbReference type="PANTHER" id="PTHR11707:SF28">
    <property type="entry name" value="60 KDA LYSOPHOSPHOLIPASE"/>
    <property type="match status" value="1"/>
</dbReference>
<evidence type="ECO:0000256" key="1">
    <source>
        <dbReference type="ARBA" id="ARBA00012920"/>
    </source>
</evidence>
<dbReference type="Pfam" id="PF17763">
    <property type="entry name" value="Asparaginase_C"/>
    <property type="match status" value="1"/>
</dbReference>
<dbReference type="EC" id="3.5.1.1" evidence="1"/>
<dbReference type="AlphaFoldDB" id="A0A8K0NW96"/>
<proteinExistence type="predicted"/>
<dbReference type="GO" id="GO:0004067">
    <property type="term" value="F:asparaginase activity"/>
    <property type="evidence" value="ECO:0007669"/>
    <property type="project" value="UniProtKB-UniRule"/>
</dbReference>
<dbReference type="SUPFAM" id="SSF53774">
    <property type="entry name" value="Glutaminase/Asparaginase"/>
    <property type="match status" value="1"/>
</dbReference>
<dbReference type="InterPro" id="IPR006034">
    <property type="entry name" value="Asparaginase/glutaminase-like"/>
</dbReference>
<dbReference type="EMBL" id="KZ308120">
    <property type="protein sequence ID" value="KAG8222019.1"/>
    <property type="molecule type" value="Genomic_DNA"/>
</dbReference>
<reference evidence="4" key="1">
    <citation type="submission" date="2013-04" db="EMBL/GenBank/DDBJ databases">
        <authorList>
            <person name="Qu J."/>
            <person name="Murali S.C."/>
            <person name="Bandaranaike D."/>
            <person name="Bellair M."/>
            <person name="Blankenburg K."/>
            <person name="Chao H."/>
            <person name="Dinh H."/>
            <person name="Doddapaneni H."/>
            <person name="Downs B."/>
            <person name="Dugan-Rocha S."/>
            <person name="Elkadiri S."/>
            <person name="Gnanaolivu R.D."/>
            <person name="Hernandez B."/>
            <person name="Javaid M."/>
            <person name="Jayaseelan J.C."/>
            <person name="Lee S."/>
            <person name="Li M."/>
            <person name="Ming W."/>
            <person name="Munidasa M."/>
            <person name="Muniz J."/>
            <person name="Nguyen L."/>
            <person name="Ongeri F."/>
            <person name="Osuji N."/>
            <person name="Pu L.-L."/>
            <person name="Puazo M."/>
            <person name="Qu C."/>
            <person name="Quiroz J."/>
            <person name="Raj R."/>
            <person name="Weissenberger G."/>
            <person name="Xin Y."/>
            <person name="Zou X."/>
            <person name="Han Y."/>
            <person name="Richards S."/>
            <person name="Worley K."/>
            <person name="Muzny D."/>
            <person name="Gibbs R."/>
        </authorList>
    </citation>
    <scope>NUCLEOTIDE SEQUENCE</scope>
    <source>
        <strain evidence="4">Sampled in the wild</strain>
    </source>
</reference>
<accession>A0A8K0NW96</accession>
<evidence type="ECO:0000259" key="3">
    <source>
        <dbReference type="Pfam" id="PF17763"/>
    </source>
</evidence>
<dbReference type="PROSITE" id="PS51732">
    <property type="entry name" value="ASN_GLN_ASE_3"/>
    <property type="match status" value="1"/>
</dbReference>
<dbReference type="OrthoDB" id="542841at2759"/>
<protein>
    <recommendedName>
        <fullName evidence="1">asparaginase</fullName>
        <ecNumber evidence="1">3.5.1.1</ecNumber>
    </recommendedName>
</protein>
<keyword evidence="2" id="KW-0378">Hydrolase</keyword>
<dbReference type="InterPro" id="IPR027473">
    <property type="entry name" value="L-asparaginase_C"/>
</dbReference>
<dbReference type="Gene3D" id="3.40.50.40">
    <property type="match status" value="1"/>
</dbReference>
<dbReference type="PIRSF" id="PIRSF001220">
    <property type="entry name" value="L-ASNase_gatD"/>
    <property type="match status" value="1"/>
</dbReference>
<dbReference type="InterPro" id="IPR040919">
    <property type="entry name" value="Asparaginase_C"/>
</dbReference>
<dbReference type="FunFam" id="3.40.50.40:FF:000001">
    <property type="entry name" value="L-asparaginase 1"/>
    <property type="match status" value="1"/>
</dbReference>
<gene>
    <name evidence="4" type="ORF">J437_LFUL002780</name>
</gene>
<organism evidence="4 5">
    <name type="scientific">Ladona fulva</name>
    <name type="common">Scarce chaser dragonfly</name>
    <name type="synonym">Libellula fulva</name>
    <dbReference type="NCBI Taxonomy" id="123851"/>
    <lineage>
        <taxon>Eukaryota</taxon>
        <taxon>Metazoa</taxon>
        <taxon>Ecdysozoa</taxon>
        <taxon>Arthropoda</taxon>
        <taxon>Hexapoda</taxon>
        <taxon>Insecta</taxon>
        <taxon>Pterygota</taxon>
        <taxon>Palaeoptera</taxon>
        <taxon>Odonata</taxon>
        <taxon>Epiprocta</taxon>
        <taxon>Anisoptera</taxon>
        <taxon>Libelluloidea</taxon>
        <taxon>Libellulidae</taxon>
        <taxon>Ladona</taxon>
    </lineage>
</organism>
<evidence type="ECO:0000313" key="5">
    <source>
        <dbReference type="Proteomes" id="UP000792457"/>
    </source>
</evidence>
<dbReference type="InterPro" id="IPR036152">
    <property type="entry name" value="Asp/glu_Ase-like_sf"/>
</dbReference>
<name>A0A8K0NW96_LADFU</name>